<name>A0ABP9Y639_9FUNG</name>
<dbReference type="InterPro" id="IPR016031">
    <property type="entry name" value="Trp_RNA-bd_attenuator-like_dom"/>
</dbReference>
<accession>A0ABP9Y639</accession>
<evidence type="ECO:0000256" key="1">
    <source>
        <dbReference type="ARBA" id="ARBA00004173"/>
    </source>
</evidence>
<evidence type="ECO:0000313" key="8">
    <source>
        <dbReference type="Proteomes" id="UP001476247"/>
    </source>
</evidence>
<protein>
    <recommendedName>
        <fullName evidence="3 6">Altered inheritance of mitochondria protein 24, mitochondrial</fullName>
    </recommendedName>
</protein>
<dbReference type="SUPFAM" id="SSF51219">
    <property type="entry name" value="TRAP-like"/>
    <property type="match status" value="1"/>
</dbReference>
<evidence type="ECO:0000256" key="6">
    <source>
        <dbReference type="RuleBase" id="RU363045"/>
    </source>
</evidence>
<organism evidence="7 8">
    <name type="scientific">Helicostylum pulchrum</name>
    <dbReference type="NCBI Taxonomy" id="562976"/>
    <lineage>
        <taxon>Eukaryota</taxon>
        <taxon>Fungi</taxon>
        <taxon>Fungi incertae sedis</taxon>
        <taxon>Mucoromycota</taxon>
        <taxon>Mucoromycotina</taxon>
        <taxon>Mucoromycetes</taxon>
        <taxon>Mucorales</taxon>
        <taxon>Mucorineae</taxon>
        <taxon>Mucoraceae</taxon>
        <taxon>Helicostylum</taxon>
    </lineage>
</organism>
<dbReference type="Gene3D" id="3.60.160.10">
    <property type="entry name" value="Mitochondrial biogenesis AIM24"/>
    <property type="match status" value="1"/>
</dbReference>
<dbReference type="Pfam" id="PF01987">
    <property type="entry name" value="AIM24"/>
    <property type="match status" value="1"/>
</dbReference>
<sequence>MYRRVLINLKPCQRGYVGLAFDQQQKKEGIETINRSLKSFQHTVNGPTNTISEVGKDIDMENENDPIFEIVSSGVGSALLVKLPPDSEITAVTGSTLGSSTRVSSKLSLDTSTVKALGGKLLGDTMFYQKYFTKKAAGDILLAPQRLGEIATIQLKTSAKYILRRDAFLAKTEKVTFDLGMNKGDVGLLNKLIHSVSGPGTLAISHYGGLYRISLAAGEEYQANPRNLIMWDKRTNPTRLHSTKVIVPSPRSRLRQYEVVRNIVDSPSLQPKLQYIESLSKSLRNFMMGSPDFVKLKGPGDFYLASRVEPRFEKSRLLNALAAANDSASQLFENSAVFPNSTETDTFVDYTSKKHPGYAQKSTDGFPSCYAQVGPNGVVAFIPATRDV</sequence>
<evidence type="ECO:0000313" key="7">
    <source>
        <dbReference type="EMBL" id="GAA5802070.1"/>
    </source>
</evidence>
<dbReference type="PANTHER" id="PTHR36959:SF2">
    <property type="entry name" value="ALTERED INHERITANCE OF MITOCHONDRIA PROTEIN 24, MITOCHONDRIAL"/>
    <property type="match status" value="1"/>
</dbReference>
<gene>
    <name evidence="7" type="ORF">HPULCUR_007530</name>
</gene>
<evidence type="ECO:0000256" key="4">
    <source>
        <dbReference type="ARBA" id="ARBA00022946"/>
    </source>
</evidence>
<dbReference type="PANTHER" id="PTHR36959">
    <property type="entry name" value="ALTERED INHERITANCE OF MITOCHONDRIA PROTEIN 24, MITOCHONDRIAL"/>
    <property type="match status" value="1"/>
</dbReference>
<evidence type="ECO:0000256" key="3">
    <source>
        <dbReference type="ARBA" id="ARBA00013287"/>
    </source>
</evidence>
<keyword evidence="8" id="KW-1185">Reference proteome</keyword>
<keyword evidence="5 6" id="KW-0496">Mitochondrion</keyword>
<reference evidence="7 8" key="1">
    <citation type="submission" date="2024-04" db="EMBL/GenBank/DDBJ databases">
        <title>genome sequences of Mucor flavus KT1a and Helicostylum pulchrum KT1b strains isolation_sourced from the surface of a dry-aged beef.</title>
        <authorList>
            <person name="Toyotome T."/>
            <person name="Hosono M."/>
            <person name="Torimaru M."/>
            <person name="Fukuda K."/>
            <person name="Mikami N."/>
        </authorList>
    </citation>
    <scope>NUCLEOTIDE SEQUENCE [LARGE SCALE GENOMIC DNA]</scope>
    <source>
        <strain evidence="7 8">KT1b</strain>
    </source>
</reference>
<keyword evidence="4" id="KW-0809">Transit peptide</keyword>
<comment type="caution">
    <text evidence="7">The sequence shown here is derived from an EMBL/GenBank/DDBJ whole genome shotgun (WGS) entry which is preliminary data.</text>
</comment>
<dbReference type="EMBL" id="BAABUJ010000021">
    <property type="protein sequence ID" value="GAA5802070.1"/>
    <property type="molecule type" value="Genomic_DNA"/>
</dbReference>
<proteinExistence type="inferred from homology"/>
<evidence type="ECO:0000256" key="2">
    <source>
        <dbReference type="ARBA" id="ARBA00009322"/>
    </source>
</evidence>
<comment type="similarity">
    <text evidence="2 6">Belongs to the AIM24 family.</text>
</comment>
<dbReference type="InterPro" id="IPR036983">
    <property type="entry name" value="AIM24_sf"/>
</dbReference>
<comment type="subcellular location">
    <subcellularLocation>
        <location evidence="1 6">Mitochondrion</location>
    </subcellularLocation>
</comment>
<evidence type="ECO:0000256" key="5">
    <source>
        <dbReference type="ARBA" id="ARBA00023128"/>
    </source>
</evidence>
<dbReference type="InterPro" id="IPR002838">
    <property type="entry name" value="AIM24"/>
</dbReference>
<dbReference type="Proteomes" id="UP001476247">
    <property type="component" value="Unassembled WGS sequence"/>
</dbReference>